<dbReference type="PANTHER" id="PTHR10978:SF5">
    <property type="entry name" value="SUCCINATE DEHYDROGENASE CYTOCHROME B560 SUBUNIT, MITOCHONDRIAL"/>
    <property type="match status" value="1"/>
</dbReference>
<gene>
    <name evidence="14" type="primary">sdhC</name>
    <name evidence="14" type="ORF">R9Z33_20650</name>
</gene>
<dbReference type="PANTHER" id="PTHR10978">
    <property type="entry name" value="SUCCINATE DEHYDROGENASE CYTOCHROME B560 SUBUNIT"/>
    <property type="match status" value="1"/>
</dbReference>
<feature type="transmembrane region" description="Helical" evidence="13">
    <location>
        <begin position="124"/>
        <end position="144"/>
    </location>
</feature>
<evidence type="ECO:0000256" key="5">
    <source>
        <dbReference type="ARBA" id="ARBA00020076"/>
    </source>
</evidence>
<evidence type="ECO:0000256" key="3">
    <source>
        <dbReference type="ARBA" id="ARBA00004141"/>
    </source>
</evidence>
<comment type="cofactor">
    <cofactor evidence="1">
        <name>heme</name>
        <dbReference type="ChEBI" id="CHEBI:30413"/>
    </cofactor>
</comment>
<evidence type="ECO:0000256" key="4">
    <source>
        <dbReference type="ARBA" id="ARBA00007244"/>
    </source>
</evidence>
<feature type="transmembrane region" description="Helical" evidence="13">
    <location>
        <begin position="74"/>
        <end position="96"/>
    </location>
</feature>
<proteinExistence type="inferred from homology"/>
<dbReference type="PIRSF" id="PIRSF000178">
    <property type="entry name" value="SDH_cyt_b560"/>
    <property type="match status" value="1"/>
</dbReference>
<dbReference type="CDD" id="cd03499">
    <property type="entry name" value="SQR_TypeC_SdhC"/>
    <property type="match status" value="1"/>
</dbReference>
<evidence type="ECO:0000313" key="14">
    <source>
        <dbReference type="EMBL" id="WPB84493.1"/>
    </source>
</evidence>
<name>A0ABZ0PFI6_9PROT</name>
<accession>A0ABZ0PFI6</accession>
<comment type="similarity">
    <text evidence="4">Belongs to the cytochrome b560 family.</text>
</comment>
<feature type="transmembrane region" description="Helical" evidence="13">
    <location>
        <begin position="41"/>
        <end position="62"/>
    </location>
</feature>
<dbReference type="SUPFAM" id="SSF81343">
    <property type="entry name" value="Fumarate reductase respiratory complex transmembrane subunits"/>
    <property type="match status" value="1"/>
</dbReference>
<dbReference type="Gene3D" id="1.20.1300.10">
    <property type="entry name" value="Fumarate reductase/succinate dehydrogenase, transmembrane subunit"/>
    <property type="match status" value="1"/>
</dbReference>
<organism evidence="14 15">
    <name type="scientific">Sediminicoccus rosea</name>
    <dbReference type="NCBI Taxonomy" id="1225128"/>
    <lineage>
        <taxon>Bacteria</taxon>
        <taxon>Pseudomonadati</taxon>
        <taxon>Pseudomonadota</taxon>
        <taxon>Alphaproteobacteria</taxon>
        <taxon>Acetobacterales</taxon>
        <taxon>Roseomonadaceae</taxon>
        <taxon>Sediminicoccus</taxon>
    </lineage>
</organism>
<comment type="subunit">
    <text evidence="12">Part of an enzyme complex containing four subunits: a flavoprotein, an iron-sulfur protein, plus two membrane-anchoring proteins, SdhC and SdhD. The complex can form homotrimers.</text>
</comment>
<keyword evidence="11 13" id="KW-0472">Membrane</keyword>
<keyword evidence="9 13" id="KW-1133">Transmembrane helix</keyword>
<evidence type="ECO:0000256" key="13">
    <source>
        <dbReference type="SAM" id="Phobius"/>
    </source>
</evidence>
<keyword evidence="8" id="KW-0479">Metal-binding</keyword>
<keyword evidence="6" id="KW-0349">Heme</keyword>
<dbReference type="Proteomes" id="UP001305521">
    <property type="component" value="Chromosome"/>
</dbReference>
<reference evidence="14 15" key="1">
    <citation type="submission" date="2023-11" db="EMBL/GenBank/DDBJ databases">
        <title>Arctic aerobic anoxygenic photoheterotroph Sediminicoccus rosea KRV36 adapts its photosynthesis to long days of polar summer.</title>
        <authorList>
            <person name="Tomasch J."/>
            <person name="Kopejtka K."/>
            <person name="Bily T."/>
            <person name="Gardiner A.T."/>
            <person name="Gardian Z."/>
            <person name="Shivaramu S."/>
            <person name="Koblizek M."/>
            <person name="Engelhardt F."/>
            <person name="Kaftan D."/>
        </authorList>
    </citation>
    <scope>NUCLEOTIDE SEQUENCE [LARGE SCALE GENOMIC DNA]</scope>
    <source>
        <strain evidence="14 15">R-30</strain>
    </source>
</reference>
<dbReference type="PROSITE" id="PS01001">
    <property type="entry name" value="SDH_CYT_2"/>
    <property type="match status" value="1"/>
</dbReference>
<evidence type="ECO:0000256" key="8">
    <source>
        <dbReference type="ARBA" id="ARBA00022723"/>
    </source>
</evidence>
<protein>
    <recommendedName>
        <fullName evidence="5">Succinate dehydrogenase cytochrome b556 subunit</fullName>
    </recommendedName>
</protein>
<evidence type="ECO:0000256" key="12">
    <source>
        <dbReference type="ARBA" id="ARBA00025912"/>
    </source>
</evidence>
<keyword evidence="15" id="KW-1185">Reference proteome</keyword>
<dbReference type="RefSeq" id="WP_318648455.1">
    <property type="nucleotide sequence ID" value="NZ_CP137852.1"/>
</dbReference>
<comment type="function">
    <text evidence="2">Membrane-anchoring subunit of succinate dehydrogenase (SDH).</text>
</comment>
<comment type="subcellular location">
    <subcellularLocation>
        <location evidence="3">Membrane</location>
        <topology evidence="3">Multi-pass membrane protein</topology>
    </subcellularLocation>
</comment>
<dbReference type="Pfam" id="PF01127">
    <property type="entry name" value="Sdh_cyt"/>
    <property type="match status" value="1"/>
</dbReference>
<evidence type="ECO:0000313" key="15">
    <source>
        <dbReference type="Proteomes" id="UP001305521"/>
    </source>
</evidence>
<evidence type="ECO:0000256" key="7">
    <source>
        <dbReference type="ARBA" id="ARBA00022692"/>
    </source>
</evidence>
<evidence type="ECO:0000256" key="10">
    <source>
        <dbReference type="ARBA" id="ARBA00023004"/>
    </source>
</evidence>
<dbReference type="EMBL" id="CP137852">
    <property type="protein sequence ID" value="WPB84493.1"/>
    <property type="molecule type" value="Genomic_DNA"/>
</dbReference>
<dbReference type="NCBIfam" id="TIGR02970">
    <property type="entry name" value="succ_dehyd_cytB"/>
    <property type="match status" value="1"/>
</dbReference>
<dbReference type="InterPro" id="IPR018495">
    <property type="entry name" value="Succ_DH_cyt_bsu_CS"/>
</dbReference>
<dbReference type="InterPro" id="IPR034804">
    <property type="entry name" value="SQR/QFR_C/D"/>
</dbReference>
<sequence length="145" mass="15897">MTDPREAGMIARRSDGTVIRRPLSPHLQAYDMMQMTSALSIMHRITGAAWSAGTVLLVWWLMAAATGEAAFATVQWFLGSFLGLIVLFGLTVAAWYHTLAGLRHLAWDAGKGFDIPSVYRSGRLVLVGTAVLTVVTWILAFLFWG</sequence>
<dbReference type="InterPro" id="IPR014314">
    <property type="entry name" value="Succ_DH_cytb556"/>
</dbReference>
<keyword evidence="7 13" id="KW-0812">Transmembrane</keyword>
<evidence type="ECO:0000256" key="1">
    <source>
        <dbReference type="ARBA" id="ARBA00001971"/>
    </source>
</evidence>
<evidence type="ECO:0000256" key="6">
    <source>
        <dbReference type="ARBA" id="ARBA00022617"/>
    </source>
</evidence>
<evidence type="ECO:0000256" key="11">
    <source>
        <dbReference type="ARBA" id="ARBA00023136"/>
    </source>
</evidence>
<keyword evidence="10" id="KW-0408">Iron</keyword>
<evidence type="ECO:0000256" key="2">
    <source>
        <dbReference type="ARBA" id="ARBA00004050"/>
    </source>
</evidence>
<dbReference type="InterPro" id="IPR000701">
    <property type="entry name" value="SuccDH_FuR_B_TM-su"/>
</dbReference>
<evidence type="ECO:0000256" key="9">
    <source>
        <dbReference type="ARBA" id="ARBA00022989"/>
    </source>
</evidence>